<evidence type="ECO:0000313" key="1">
    <source>
        <dbReference type="Proteomes" id="UP000887574"/>
    </source>
</evidence>
<name>A0A915CVM4_9BILA</name>
<reference evidence="2" key="1">
    <citation type="submission" date="2022-11" db="UniProtKB">
        <authorList>
            <consortium name="WormBaseParasite"/>
        </authorList>
    </citation>
    <scope>IDENTIFICATION</scope>
</reference>
<protein>
    <submittedName>
        <fullName evidence="2">Uncharacterized protein</fullName>
    </submittedName>
</protein>
<evidence type="ECO:0000313" key="2">
    <source>
        <dbReference type="WBParaSite" id="jg13136"/>
    </source>
</evidence>
<proteinExistence type="predicted"/>
<dbReference type="AlphaFoldDB" id="A0A915CVM4"/>
<organism evidence="1 2">
    <name type="scientific">Ditylenchus dipsaci</name>
    <dbReference type="NCBI Taxonomy" id="166011"/>
    <lineage>
        <taxon>Eukaryota</taxon>
        <taxon>Metazoa</taxon>
        <taxon>Ecdysozoa</taxon>
        <taxon>Nematoda</taxon>
        <taxon>Chromadorea</taxon>
        <taxon>Rhabditida</taxon>
        <taxon>Tylenchina</taxon>
        <taxon>Tylenchomorpha</taxon>
        <taxon>Sphaerularioidea</taxon>
        <taxon>Anguinidae</taxon>
        <taxon>Anguininae</taxon>
        <taxon>Ditylenchus</taxon>
    </lineage>
</organism>
<keyword evidence="1" id="KW-1185">Reference proteome</keyword>
<dbReference type="WBParaSite" id="jg13136">
    <property type="protein sequence ID" value="jg13136"/>
    <property type="gene ID" value="jg13136"/>
</dbReference>
<sequence length="219" mass="25436">MSSKKIPWSSCGFLRWRPPSRKLFYLQHTYFYQPNNTSNSKTDHSGVPEIEDEKTTRPYPSFELQPFCARVAYKCLRFEKTYIRICSASQHLEDLEPLKHLWNGMKLVVEIPTSMTAESVKLVLKSLANKPNQLDYLYLQGLGETATSYQLTSLLNPLTINCKSIYLDGILCEARKVAEYLHCHCCYSKVVILSKNIKIAEEYVSELFKLIKQVRKEFF</sequence>
<dbReference type="Proteomes" id="UP000887574">
    <property type="component" value="Unplaced"/>
</dbReference>
<accession>A0A915CVM4</accession>